<feature type="compositionally biased region" description="Basic and acidic residues" evidence="1">
    <location>
        <begin position="121"/>
        <end position="134"/>
    </location>
</feature>
<dbReference type="AlphaFoldDB" id="A0A195BGV5"/>
<reference evidence="2 3" key="1">
    <citation type="submission" date="2015-09" db="EMBL/GenBank/DDBJ databases">
        <title>Atta colombica WGS genome.</title>
        <authorList>
            <person name="Nygaard S."/>
            <person name="Hu H."/>
            <person name="Boomsma J."/>
            <person name="Zhang G."/>
        </authorList>
    </citation>
    <scope>NUCLEOTIDE SEQUENCE [LARGE SCALE GENOMIC DNA]</scope>
    <source>
        <strain evidence="2">Treedump-2</strain>
        <tissue evidence="2">Whole body</tissue>
    </source>
</reference>
<sequence>MREDWYKPRVQGHECEGYRTSLPPSRANLSDTVRRYSLFHTREKEEEEEEQRERAPNEGSGRHLPPPPSRLINVILLDGQASTTIDTWRGGGGGGGGGGGDGGGGGSDGSGGGSTFASRGTRNEERDETDGAERKGHRPAPQTDWPHSLRYPKRALTVKRKINPEILQQHGDLRIYAPPGEVSGMRHAPTTRSDELSPDDAKNRVSHSSNADR</sequence>
<protein>
    <submittedName>
        <fullName evidence="2">Uncharacterized protein</fullName>
    </submittedName>
</protein>
<evidence type="ECO:0000313" key="3">
    <source>
        <dbReference type="Proteomes" id="UP000078540"/>
    </source>
</evidence>
<feature type="compositionally biased region" description="Basic and acidic residues" evidence="1">
    <location>
        <begin position="192"/>
        <end position="203"/>
    </location>
</feature>
<evidence type="ECO:0000313" key="2">
    <source>
        <dbReference type="EMBL" id="KYM83382.1"/>
    </source>
</evidence>
<name>A0A195BGV5_9HYME</name>
<evidence type="ECO:0000256" key="1">
    <source>
        <dbReference type="SAM" id="MobiDB-lite"/>
    </source>
</evidence>
<dbReference type="Proteomes" id="UP000078540">
    <property type="component" value="Unassembled WGS sequence"/>
</dbReference>
<proteinExistence type="predicted"/>
<gene>
    <name evidence="2" type="ORF">ALC53_06114</name>
</gene>
<organism evidence="2 3">
    <name type="scientific">Atta colombica</name>
    <dbReference type="NCBI Taxonomy" id="520822"/>
    <lineage>
        <taxon>Eukaryota</taxon>
        <taxon>Metazoa</taxon>
        <taxon>Ecdysozoa</taxon>
        <taxon>Arthropoda</taxon>
        <taxon>Hexapoda</taxon>
        <taxon>Insecta</taxon>
        <taxon>Pterygota</taxon>
        <taxon>Neoptera</taxon>
        <taxon>Endopterygota</taxon>
        <taxon>Hymenoptera</taxon>
        <taxon>Apocrita</taxon>
        <taxon>Aculeata</taxon>
        <taxon>Formicoidea</taxon>
        <taxon>Formicidae</taxon>
        <taxon>Myrmicinae</taxon>
        <taxon>Atta</taxon>
    </lineage>
</organism>
<feature type="compositionally biased region" description="Gly residues" evidence="1">
    <location>
        <begin position="89"/>
        <end position="114"/>
    </location>
</feature>
<feature type="region of interest" description="Disordered" evidence="1">
    <location>
        <begin position="15"/>
        <end position="213"/>
    </location>
</feature>
<accession>A0A195BGV5</accession>
<feature type="compositionally biased region" description="Basic residues" evidence="1">
    <location>
        <begin position="150"/>
        <end position="161"/>
    </location>
</feature>
<dbReference type="EMBL" id="KQ976490">
    <property type="protein sequence ID" value="KYM83382.1"/>
    <property type="molecule type" value="Genomic_DNA"/>
</dbReference>
<keyword evidence="3" id="KW-1185">Reference proteome</keyword>